<dbReference type="PRINTS" id="PR01693">
    <property type="entry name" value="CYANASE"/>
</dbReference>
<evidence type="ECO:0000256" key="4">
    <source>
        <dbReference type="ARBA" id="ARBA00035107"/>
    </source>
</evidence>
<gene>
    <name evidence="5" type="primary">cyn1</name>
    <name evidence="8" type="ORF">UTRI_02191</name>
</gene>
<comment type="catalytic activity">
    <reaction evidence="5">
        <text>cyanate + hydrogencarbonate + 3 H(+) = NH4(+) + 2 CO2</text>
        <dbReference type="Rhea" id="RHEA:11120"/>
        <dbReference type="ChEBI" id="CHEBI:15378"/>
        <dbReference type="ChEBI" id="CHEBI:16526"/>
        <dbReference type="ChEBI" id="CHEBI:17544"/>
        <dbReference type="ChEBI" id="CHEBI:28938"/>
        <dbReference type="ChEBI" id="CHEBI:29195"/>
        <dbReference type="EC" id="4.2.1.104"/>
    </reaction>
</comment>
<dbReference type="EC" id="4.2.1.104" evidence="5"/>
<dbReference type="PANTHER" id="PTHR34186:SF2">
    <property type="entry name" value="CYANATE HYDRATASE"/>
    <property type="match status" value="1"/>
</dbReference>
<dbReference type="InterPro" id="IPR001387">
    <property type="entry name" value="Cro/C1-type_HTH"/>
</dbReference>
<dbReference type="SUPFAM" id="SSF55234">
    <property type="entry name" value="Cyanase C-terminal domain"/>
    <property type="match status" value="1"/>
</dbReference>
<feature type="active site" evidence="5">
    <location>
        <position position="140"/>
    </location>
</feature>
<dbReference type="OrthoDB" id="10019422at2759"/>
<accession>A0A5C3DZ44</accession>
<comment type="function">
    <text evidence="1 5">Catalyzes the reaction of cyanate with bicarbonate to produce ammonia and carbon dioxide.</text>
</comment>
<feature type="domain" description="Cyanate lyase C-terminal" evidence="7">
    <location>
        <begin position="101"/>
        <end position="174"/>
    </location>
</feature>
<comment type="similarity">
    <text evidence="5">Belongs to the cyanase family.</text>
</comment>
<organism evidence="8 9">
    <name type="scientific">Ustilago trichophora</name>
    <dbReference type="NCBI Taxonomy" id="86804"/>
    <lineage>
        <taxon>Eukaryota</taxon>
        <taxon>Fungi</taxon>
        <taxon>Dikarya</taxon>
        <taxon>Basidiomycota</taxon>
        <taxon>Ustilaginomycotina</taxon>
        <taxon>Ustilaginomycetes</taxon>
        <taxon>Ustilaginales</taxon>
        <taxon>Ustilaginaceae</taxon>
        <taxon>Ustilago</taxon>
    </lineage>
</organism>
<evidence type="ECO:0000256" key="6">
    <source>
        <dbReference type="SAM" id="MobiDB-lite"/>
    </source>
</evidence>
<dbReference type="EMBL" id="OOIN01000005">
    <property type="protein sequence ID" value="SPO23512.1"/>
    <property type="molecule type" value="Genomic_DNA"/>
</dbReference>
<dbReference type="PIRSF" id="PIRSF001263">
    <property type="entry name" value="Cyanate_hydratas"/>
    <property type="match status" value="1"/>
</dbReference>
<dbReference type="GO" id="GO:0003677">
    <property type="term" value="F:DNA binding"/>
    <property type="evidence" value="ECO:0007669"/>
    <property type="project" value="InterPro"/>
</dbReference>
<comment type="similarity">
    <text evidence="2">Belongs to the MBF1 family.</text>
</comment>
<keyword evidence="9" id="KW-1185">Reference proteome</keyword>
<comment type="function">
    <text evidence="4">Transcriptional coactivator that stimulates GCN4-dependent transcriptional activity by bridging the DNA-binding region of GCN4 and TBP (SPT15), thereby recruiting TBP to GCN4-bound promoters. Involved in induction of the ribosome quality control (RQC) pathway; a pathway that degrades nascent peptide chains during problematic translation. Required to prevent stalled ribosomes from frameshifting.</text>
</comment>
<name>A0A5C3DZ44_9BASI</name>
<dbReference type="AlphaFoldDB" id="A0A5C3DZ44"/>
<evidence type="ECO:0000256" key="2">
    <source>
        <dbReference type="ARBA" id="ARBA00009802"/>
    </source>
</evidence>
<protein>
    <recommendedName>
        <fullName evidence="5">Cyanate hydratase</fullName>
        <shortName evidence="5">Cyanase</shortName>
        <ecNumber evidence="5">4.2.1.104</ecNumber>
    </recommendedName>
    <alternativeName>
        <fullName evidence="5">Cyanate hydrolase</fullName>
    </alternativeName>
    <alternativeName>
        <fullName evidence="5">Cyanate lyase</fullName>
    </alternativeName>
</protein>
<proteinExistence type="inferred from homology"/>
<evidence type="ECO:0000313" key="8">
    <source>
        <dbReference type="EMBL" id="SPO23512.1"/>
    </source>
</evidence>
<dbReference type="SMART" id="SM01116">
    <property type="entry name" value="Cyanate_lyase"/>
    <property type="match status" value="1"/>
</dbReference>
<dbReference type="Gene3D" id="3.30.1160.10">
    <property type="entry name" value="Cyanate lyase, C-terminal domain"/>
    <property type="match status" value="1"/>
</dbReference>
<dbReference type="CDD" id="cd00559">
    <property type="entry name" value="Cyanase_C"/>
    <property type="match status" value="1"/>
</dbReference>
<dbReference type="SUPFAM" id="SSF47413">
    <property type="entry name" value="lambda repressor-like DNA-binding domains"/>
    <property type="match status" value="1"/>
</dbReference>
<keyword evidence="3 5" id="KW-0456">Lyase</keyword>
<dbReference type="NCBIfam" id="TIGR00673">
    <property type="entry name" value="cynS"/>
    <property type="match status" value="1"/>
</dbReference>
<dbReference type="Proteomes" id="UP000324022">
    <property type="component" value="Unassembled WGS sequence"/>
</dbReference>
<dbReference type="CDD" id="cd00093">
    <property type="entry name" value="HTH_XRE"/>
    <property type="match status" value="1"/>
</dbReference>
<dbReference type="InterPro" id="IPR036581">
    <property type="entry name" value="Cyanate_lyase_C_sf"/>
</dbReference>
<evidence type="ECO:0000256" key="1">
    <source>
        <dbReference type="ARBA" id="ARBA00003561"/>
    </source>
</evidence>
<feature type="region of interest" description="Disordered" evidence="6">
    <location>
        <begin position="1"/>
        <end position="20"/>
    </location>
</feature>
<feature type="active site" evidence="5">
    <location>
        <position position="114"/>
    </location>
</feature>
<dbReference type="HAMAP" id="MF_00535">
    <property type="entry name" value="Cyanate_hydrat"/>
    <property type="match status" value="1"/>
</dbReference>
<dbReference type="Gene3D" id="1.10.260.40">
    <property type="entry name" value="lambda repressor-like DNA-binding domains"/>
    <property type="match status" value="1"/>
</dbReference>
<evidence type="ECO:0000313" key="9">
    <source>
        <dbReference type="Proteomes" id="UP000324022"/>
    </source>
</evidence>
<dbReference type="Pfam" id="PF02560">
    <property type="entry name" value="Cyanate_lyase"/>
    <property type="match status" value="1"/>
</dbReference>
<dbReference type="GO" id="GO:0008824">
    <property type="term" value="F:cyanate hydratase activity"/>
    <property type="evidence" value="ECO:0007669"/>
    <property type="project" value="UniProtKB-UniRule"/>
</dbReference>
<evidence type="ECO:0000256" key="3">
    <source>
        <dbReference type="ARBA" id="ARBA00023239"/>
    </source>
</evidence>
<dbReference type="InterPro" id="IPR003712">
    <property type="entry name" value="Cyanate_lyase_C"/>
</dbReference>
<evidence type="ECO:0000259" key="7">
    <source>
        <dbReference type="SMART" id="SM01116"/>
    </source>
</evidence>
<dbReference type="InterPro" id="IPR010982">
    <property type="entry name" value="Lambda_DNA-bd_dom_sf"/>
</dbReference>
<feature type="active site" evidence="5">
    <location>
        <position position="117"/>
    </location>
</feature>
<evidence type="ECO:0000256" key="5">
    <source>
        <dbReference type="HAMAP-Rule" id="MF_03139"/>
    </source>
</evidence>
<dbReference type="InterPro" id="IPR008076">
    <property type="entry name" value="Cyanase"/>
</dbReference>
<dbReference type="PANTHER" id="PTHR34186">
    <property type="entry name" value="CYANATE HYDRATASE"/>
    <property type="match status" value="1"/>
</dbReference>
<reference evidence="8 9" key="1">
    <citation type="submission" date="2018-03" db="EMBL/GenBank/DDBJ databases">
        <authorList>
            <person name="Guldener U."/>
        </authorList>
    </citation>
    <scope>NUCLEOTIDE SEQUENCE [LARGE SCALE GENOMIC DNA]</scope>
    <source>
        <strain evidence="8 9">NBRC100155</strain>
    </source>
</reference>
<sequence>MSTSSSSSSSSSSSGTITSKPKILSTLPPIFSTLHDAKSKSKLTFADIASAIGRDEWYVAAIFYGQAKPSPSDVAKLSSTLNVQQRYLEEAFGQDFFPHRGLGDFPPQDPVLYRLYEVLLVYGYPLKHMIHEKFGDGIMSAIDFEGHVEKVKGNQGEDRVKITLDGKFLPYRRW</sequence>
<feature type="compositionally biased region" description="Low complexity" evidence="6">
    <location>
        <begin position="1"/>
        <end position="19"/>
    </location>
</feature>